<gene>
    <name evidence="7" type="ORF">CCR75_008235</name>
</gene>
<keyword evidence="3" id="KW-0677">Repeat</keyword>
<feature type="compositionally biased region" description="Low complexity" evidence="6">
    <location>
        <begin position="1233"/>
        <end position="1247"/>
    </location>
</feature>
<accession>A0A976FJ70</accession>
<feature type="compositionally biased region" description="Polar residues" evidence="6">
    <location>
        <begin position="1125"/>
        <end position="1142"/>
    </location>
</feature>
<name>A0A976FJ70_BRELC</name>
<dbReference type="GeneID" id="94351960"/>
<feature type="coiled-coil region" evidence="5">
    <location>
        <begin position="618"/>
        <end position="663"/>
    </location>
</feature>
<dbReference type="Pfam" id="PF00612">
    <property type="entry name" value="IQ"/>
    <property type="match status" value="2"/>
</dbReference>
<feature type="compositionally biased region" description="Polar residues" evidence="6">
    <location>
        <begin position="83"/>
        <end position="93"/>
    </location>
</feature>
<dbReference type="GO" id="GO:0000278">
    <property type="term" value="P:mitotic cell cycle"/>
    <property type="evidence" value="ECO:0007669"/>
    <property type="project" value="TreeGrafter"/>
</dbReference>
<feature type="compositionally biased region" description="Low complexity" evidence="6">
    <location>
        <begin position="1025"/>
        <end position="1054"/>
    </location>
</feature>
<proteinExistence type="predicted"/>
<evidence type="ECO:0000256" key="4">
    <source>
        <dbReference type="ARBA" id="ARBA00022860"/>
    </source>
</evidence>
<feature type="compositionally biased region" description="Polar residues" evidence="6">
    <location>
        <begin position="150"/>
        <end position="159"/>
    </location>
</feature>
<dbReference type="OrthoDB" id="126967at2759"/>
<comment type="subcellular location">
    <subcellularLocation>
        <location evidence="1">Cytoplasm</location>
    </subcellularLocation>
</comment>
<protein>
    <submittedName>
        <fullName evidence="7">Uncharacterized protein</fullName>
    </submittedName>
</protein>
<evidence type="ECO:0000256" key="2">
    <source>
        <dbReference type="ARBA" id="ARBA00022490"/>
    </source>
</evidence>
<dbReference type="KEGG" id="blac:94351960"/>
<dbReference type="GO" id="GO:0000922">
    <property type="term" value="C:spindle pole"/>
    <property type="evidence" value="ECO:0007669"/>
    <property type="project" value="TreeGrafter"/>
</dbReference>
<feature type="coiled-coil region" evidence="5">
    <location>
        <begin position="329"/>
        <end position="363"/>
    </location>
</feature>
<dbReference type="SMART" id="SM00015">
    <property type="entry name" value="IQ"/>
    <property type="match status" value="9"/>
</dbReference>
<dbReference type="PANTHER" id="PTHR22706:SF1">
    <property type="entry name" value="ASSEMBLY FACTOR FOR SPINDLE MICROTUBULES"/>
    <property type="match status" value="1"/>
</dbReference>
<evidence type="ECO:0000313" key="7">
    <source>
        <dbReference type="EMBL" id="TDH67474.1"/>
    </source>
</evidence>
<feature type="region of interest" description="Disordered" evidence="6">
    <location>
        <begin position="1024"/>
        <end position="1054"/>
    </location>
</feature>
<dbReference type="Proteomes" id="UP000294530">
    <property type="component" value="Unassembled WGS sequence"/>
</dbReference>
<feature type="compositionally biased region" description="Acidic residues" evidence="6">
    <location>
        <begin position="869"/>
        <end position="879"/>
    </location>
</feature>
<feature type="compositionally biased region" description="Basic and acidic residues" evidence="6">
    <location>
        <begin position="1106"/>
        <end position="1115"/>
    </location>
</feature>
<dbReference type="RefSeq" id="XP_067816973.1">
    <property type="nucleotide sequence ID" value="XM_067966289.1"/>
</dbReference>
<comment type="caution">
    <text evidence="7">The sequence shown here is derived from an EMBL/GenBank/DDBJ whole genome shotgun (WGS) entry which is preliminary data.</text>
</comment>
<feature type="region of interest" description="Disordered" evidence="6">
    <location>
        <begin position="32"/>
        <end position="166"/>
    </location>
</feature>
<dbReference type="GO" id="GO:0005516">
    <property type="term" value="F:calmodulin binding"/>
    <property type="evidence" value="ECO:0007669"/>
    <property type="project" value="UniProtKB-KW"/>
</dbReference>
<feature type="region of interest" description="Disordered" evidence="6">
    <location>
        <begin position="861"/>
        <end position="883"/>
    </location>
</feature>
<dbReference type="InterPro" id="IPR000048">
    <property type="entry name" value="IQ_motif_EF-hand-BS"/>
</dbReference>
<feature type="compositionally biased region" description="Basic and acidic residues" evidence="6">
    <location>
        <begin position="46"/>
        <end position="58"/>
    </location>
</feature>
<feature type="region of interest" description="Disordered" evidence="6">
    <location>
        <begin position="1070"/>
        <end position="1148"/>
    </location>
</feature>
<evidence type="ECO:0000313" key="8">
    <source>
        <dbReference type="Proteomes" id="UP000294530"/>
    </source>
</evidence>
<dbReference type="GO" id="GO:0007051">
    <property type="term" value="P:spindle organization"/>
    <property type="evidence" value="ECO:0007669"/>
    <property type="project" value="TreeGrafter"/>
</dbReference>
<evidence type="ECO:0000256" key="6">
    <source>
        <dbReference type="SAM" id="MobiDB-lite"/>
    </source>
</evidence>
<evidence type="ECO:0000256" key="1">
    <source>
        <dbReference type="ARBA" id="ARBA00004496"/>
    </source>
</evidence>
<organism evidence="7 8">
    <name type="scientific">Bremia lactucae</name>
    <name type="common">Lettuce downy mildew</name>
    <dbReference type="NCBI Taxonomy" id="4779"/>
    <lineage>
        <taxon>Eukaryota</taxon>
        <taxon>Sar</taxon>
        <taxon>Stramenopiles</taxon>
        <taxon>Oomycota</taxon>
        <taxon>Peronosporomycetes</taxon>
        <taxon>Peronosporales</taxon>
        <taxon>Peronosporaceae</taxon>
        <taxon>Bremia</taxon>
    </lineage>
</organism>
<keyword evidence="4" id="KW-0112">Calmodulin-binding</keyword>
<keyword evidence="5" id="KW-0175">Coiled coil</keyword>
<dbReference type="EMBL" id="SHOA02000014">
    <property type="protein sequence ID" value="TDH67474.1"/>
    <property type="molecule type" value="Genomic_DNA"/>
</dbReference>
<reference evidence="7 8" key="1">
    <citation type="journal article" date="2021" name="Genome Biol.">
        <title>AFLAP: assembly-free linkage analysis pipeline using k-mers from genome sequencing data.</title>
        <authorList>
            <person name="Fletcher K."/>
            <person name="Zhang L."/>
            <person name="Gil J."/>
            <person name="Han R."/>
            <person name="Cavanaugh K."/>
            <person name="Michelmore R."/>
        </authorList>
    </citation>
    <scope>NUCLEOTIDE SEQUENCE [LARGE SCALE GENOMIC DNA]</scope>
    <source>
        <strain evidence="7 8">SF5</strain>
    </source>
</reference>
<feature type="compositionally biased region" description="Low complexity" evidence="6">
    <location>
        <begin position="1288"/>
        <end position="1297"/>
    </location>
</feature>
<evidence type="ECO:0000256" key="5">
    <source>
        <dbReference type="SAM" id="Coils"/>
    </source>
</evidence>
<feature type="compositionally biased region" description="Basic and acidic residues" evidence="6">
    <location>
        <begin position="127"/>
        <end position="136"/>
    </location>
</feature>
<dbReference type="Gene3D" id="1.20.5.190">
    <property type="match status" value="1"/>
</dbReference>
<feature type="compositionally biased region" description="Polar residues" evidence="6">
    <location>
        <begin position="1073"/>
        <end position="1088"/>
    </location>
</feature>
<dbReference type="InterPro" id="IPR051185">
    <property type="entry name" value="ASPM"/>
</dbReference>
<feature type="compositionally biased region" description="Low complexity" evidence="6">
    <location>
        <begin position="913"/>
        <end position="927"/>
    </location>
</feature>
<feature type="coiled-coil region" evidence="5">
    <location>
        <begin position="693"/>
        <end position="720"/>
    </location>
</feature>
<dbReference type="GO" id="GO:0051295">
    <property type="term" value="P:establishment of meiotic spindle localization"/>
    <property type="evidence" value="ECO:0007669"/>
    <property type="project" value="TreeGrafter"/>
</dbReference>
<keyword evidence="2" id="KW-0963">Cytoplasm</keyword>
<sequence length="1355" mass="152213">MNDEERKALAESRGRVANLRAMFNKGVVTNVEPPAWKRRPPIKLPTGDKNEETKKMSDVKQGSIDVAQPDVLTTKELRPPISKKSSYTLSSDPAYNHAMKQNKYVRAAERKANESQTQGESDEEASEADKSLEQHRQVPSYRSRTKQRENWTNAEQQGSKPLRTVSGGKMYFEEQLDEIKRVHEQTRQREQDAKVAVTKNQYTSTEFDHAYVRTKEIAQLEKEAEGKAKAALLKFNQHDISHEMSMKNGMMISKHTDGSATPRAHVAKRYPFTDPSARIKKPRPQSIKALARFQEQLAESYKESARKMSIDSVESLDSVRKQSLDEHDLEQIKASVDDAKLDVKSAAQKFAEMDRKAANLAKQNEKPMTFNGTPYGHSDRAFRMKEKDRKERELKNDMAIRIQSRERGRLARKAYSERLEVSGKIAVRIQANFRRRQAQKHFQIHLQRRQREEACAVVIQKHVRCRAQRTRFQAKLVERNDAAVYLQCLIRTRQAQAAYRNQIKAVCNIQNFIARMLAGQKAKNEVSYLRKERSAAILIQSVFRSKAAKSRVLARHTAIVRLQCAWRGFKARQCRKVQMAVQAAAQEAQFAAHNSMAITIQSCWRSCVARSKVSFLRAEAAKAAVEEATRQKKSAELARQKEVARLEEQAHCEELARAEEETRQAEMMVSKTTMIQCCWRCFASRIVVSALRAKVAKAAAEEATRQEELAEQARQEVAARLEDQACSEESARGEEEARRAMFENSMATKIQRLWRYSGALVNNSTENISPELRSLMALKIQRRWRLLAARHDFVQHRQARQKVAVKAHSAVLIQVAWRGRSAWKKSAICRSLNDALIQEATQNCGQPTLAELQLLSQSGRFSNQSSDSEISEDESEFEDAPSSVDNLLDSVSCHLKESDTTEKHISSPPSRTPSFSDPSDASSQASSLSVELGYEFSNPEYHWTLNDDKSEASSDCFVDAMEEHKPTDFTRVENETSNNDNPILNTSPCMTNRDFLSDAASTTLLKNAINEEAEEKLSSMISDFNRPSSVRSDSSVQQASVVANSPRGSNCSSSLCSVSATIPYATRKDSYADSYTDSPRTRGISNADSDADSPRLRGVSFADSNVDSHRSRGDSFADSYVASPRSRNSSSTDVFRSRNNSCDEALRSRQDSYADVPFKLDFDENNLSDEDSHNSPGSIDADSPRESLSVSDSPLPNHDTIEIEKDEEPEAEREPRNKSSSRWRAASVLNALSSRRSSKQSSSTTSSLEDEEKDIDQKKARSGTLPSVAANGLSSVAGLINRKLSVQTNSNTSSSKSSEYDIEESTVISPPASKSRTRFGRFTAPTVSKQTFTGRFGWKSQKTRQGMSDEGGEER</sequence>
<dbReference type="PROSITE" id="PS50096">
    <property type="entry name" value="IQ"/>
    <property type="match status" value="4"/>
</dbReference>
<evidence type="ECO:0000256" key="3">
    <source>
        <dbReference type="ARBA" id="ARBA00022737"/>
    </source>
</evidence>
<dbReference type="GO" id="GO:0005737">
    <property type="term" value="C:cytoplasm"/>
    <property type="evidence" value="ECO:0007669"/>
    <property type="project" value="UniProtKB-SubCell"/>
</dbReference>
<dbReference type="PANTHER" id="PTHR22706">
    <property type="entry name" value="ASSEMBLY FACTOR FOR SPINDLE MICROTUBULES"/>
    <property type="match status" value="1"/>
</dbReference>
<feature type="region of interest" description="Disordered" evidence="6">
    <location>
        <begin position="1163"/>
        <end position="1355"/>
    </location>
</feature>
<feature type="region of interest" description="Disordered" evidence="6">
    <location>
        <begin position="897"/>
        <end position="927"/>
    </location>
</feature>
<keyword evidence="8" id="KW-1185">Reference proteome</keyword>